<evidence type="ECO:0000256" key="3">
    <source>
        <dbReference type="ARBA" id="ARBA00022989"/>
    </source>
</evidence>
<proteinExistence type="predicted"/>
<evidence type="ECO:0000256" key="5">
    <source>
        <dbReference type="SAM" id="Phobius"/>
    </source>
</evidence>
<evidence type="ECO:0000256" key="4">
    <source>
        <dbReference type="ARBA" id="ARBA00023136"/>
    </source>
</evidence>
<name>A0A915KDT3_ROMCU</name>
<evidence type="ECO:0000256" key="2">
    <source>
        <dbReference type="ARBA" id="ARBA00022692"/>
    </source>
</evidence>
<keyword evidence="2 5" id="KW-0812">Transmembrane</keyword>
<keyword evidence="3 5" id="KW-1133">Transmembrane helix</keyword>
<feature type="transmembrane region" description="Helical" evidence="5">
    <location>
        <begin position="74"/>
        <end position="92"/>
    </location>
</feature>
<feature type="domain" description="G-protein coupled receptors family 1 profile" evidence="6">
    <location>
        <begin position="54"/>
        <end position="436"/>
    </location>
</feature>
<dbReference type="PROSITE" id="PS50262">
    <property type="entry name" value="G_PROTEIN_RECEP_F1_2"/>
    <property type="match status" value="1"/>
</dbReference>
<evidence type="ECO:0000313" key="8">
    <source>
        <dbReference type="WBParaSite" id="nRc.2.0.1.t36099-RA"/>
    </source>
</evidence>
<keyword evidence="7" id="KW-1185">Reference proteome</keyword>
<feature type="transmembrane region" description="Helical" evidence="5">
    <location>
        <begin position="42"/>
        <end position="62"/>
    </location>
</feature>
<sequence length="495" mass="55556">MVDLRGITLFNASTNDGSANLHNADANDEDNDRRMMQSLTKILLYFNIAASCIGVMLNILCLKKLTQLKSRNNKPVLIAVAFGNLISLAVILSNDFARQIYEHLPTWMETTFYCRVKMFLAHTSCTLTNWLWFTLAGLRFAAVFFPYAHMRCKHINFALVVSGVVILCSIMESWTLVVINIETTSIGDVNLTFCSHNTRIIDDSTFQTLVLFEMFFSYFIPFCCVVLVDVTVFVRIYIWTPNDAGFMRRVVVADGRSPLNAASCVSLSKRSSMYGDANRTHHKLIDRVSSKLSHCSTAAAAAGDAAHGRCKMSTATMKTDLISPNSNKEEIVEYRRPAYKMSAVHSSRGYDTAIVVSGAYEKFFRLRKSRTFKRLIMLTLLNLSLNLPNHVIRLLTLYDPSGSWLPFPYNGIAQKLSYSISYLHYTINYVYSKVLVNSKENKNASFQGKTVAGNTAVNVNPSATSINAEKQPKTLRSGRADALKVEIWFIVFALL</sequence>
<accession>A0A915KDT3</accession>
<reference evidence="8" key="1">
    <citation type="submission" date="2022-11" db="UniProtKB">
        <authorList>
            <consortium name="WormBaseParasite"/>
        </authorList>
    </citation>
    <scope>IDENTIFICATION</scope>
</reference>
<evidence type="ECO:0000313" key="7">
    <source>
        <dbReference type="Proteomes" id="UP000887565"/>
    </source>
</evidence>
<protein>
    <submittedName>
        <fullName evidence="8">G-protein coupled receptors family 1 profile domain-containing protein</fullName>
    </submittedName>
</protein>
<organism evidence="7 8">
    <name type="scientific">Romanomermis culicivorax</name>
    <name type="common">Nematode worm</name>
    <dbReference type="NCBI Taxonomy" id="13658"/>
    <lineage>
        <taxon>Eukaryota</taxon>
        <taxon>Metazoa</taxon>
        <taxon>Ecdysozoa</taxon>
        <taxon>Nematoda</taxon>
        <taxon>Enoplea</taxon>
        <taxon>Dorylaimia</taxon>
        <taxon>Mermithida</taxon>
        <taxon>Mermithoidea</taxon>
        <taxon>Mermithidae</taxon>
        <taxon>Romanomermis</taxon>
    </lineage>
</organism>
<dbReference type="AlphaFoldDB" id="A0A915KDT3"/>
<feature type="transmembrane region" description="Helical" evidence="5">
    <location>
        <begin position="155"/>
        <end position="181"/>
    </location>
</feature>
<dbReference type="PANTHER" id="PTHR24224">
    <property type="entry name" value="CARDIOACCELERATORY PEPTIDE RECEPTOR-RELATED"/>
    <property type="match status" value="1"/>
</dbReference>
<dbReference type="InterPro" id="IPR052665">
    <property type="entry name" value="Neuropeptide-GPCR"/>
</dbReference>
<evidence type="ECO:0000256" key="1">
    <source>
        <dbReference type="ARBA" id="ARBA00004370"/>
    </source>
</evidence>
<evidence type="ECO:0000259" key="6">
    <source>
        <dbReference type="PROSITE" id="PS50262"/>
    </source>
</evidence>
<dbReference type="Gene3D" id="1.20.1070.10">
    <property type="entry name" value="Rhodopsin 7-helix transmembrane proteins"/>
    <property type="match status" value="1"/>
</dbReference>
<comment type="subcellular location">
    <subcellularLocation>
        <location evidence="1">Membrane</location>
    </subcellularLocation>
</comment>
<dbReference type="InterPro" id="IPR017452">
    <property type="entry name" value="GPCR_Rhodpsn_7TM"/>
</dbReference>
<dbReference type="WBParaSite" id="nRc.2.0.1.t36099-RA">
    <property type="protein sequence ID" value="nRc.2.0.1.t36099-RA"/>
    <property type="gene ID" value="nRc.2.0.1.g36099"/>
</dbReference>
<keyword evidence="4 5" id="KW-0472">Membrane</keyword>
<dbReference type="PANTHER" id="PTHR24224:SF1">
    <property type="entry name" value="G-PROTEIN COUPLED RECEPTORS FAMILY 1 PROFILE DOMAIN-CONTAINING PROTEIN"/>
    <property type="match status" value="1"/>
</dbReference>
<dbReference type="Proteomes" id="UP000887565">
    <property type="component" value="Unplaced"/>
</dbReference>
<feature type="transmembrane region" description="Helical" evidence="5">
    <location>
        <begin position="215"/>
        <end position="238"/>
    </location>
</feature>
<dbReference type="SUPFAM" id="SSF81321">
    <property type="entry name" value="Family A G protein-coupled receptor-like"/>
    <property type="match status" value="1"/>
</dbReference>
<dbReference type="GO" id="GO:0016020">
    <property type="term" value="C:membrane"/>
    <property type="evidence" value="ECO:0007669"/>
    <property type="project" value="UniProtKB-SubCell"/>
</dbReference>
<feature type="transmembrane region" description="Helical" evidence="5">
    <location>
        <begin position="130"/>
        <end position="148"/>
    </location>
</feature>